<feature type="transmembrane region" description="Helical" evidence="3">
    <location>
        <begin position="6"/>
        <end position="25"/>
    </location>
</feature>
<reference evidence="5 6" key="1">
    <citation type="submission" date="2021-03" db="EMBL/GenBank/DDBJ databases">
        <title>Genomic Encyclopedia of Type Strains, Phase IV (KMG-IV): sequencing the most valuable type-strain genomes for metagenomic binning, comparative biology and taxonomic classification.</title>
        <authorList>
            <person name="Goeker M."/>
        </authorList>
    </citation>
    <scope>NUCLEOTIDE SEQUENCE [LARGE SCALE GENOMIC DNA]</scope>
    <source>
        <strain evidence="5 6">DSM 26048</strain>
    </source>
</reference>
<evidence type="ECO:0000256" key="2">
    <source>
        <dbReference type="ARBA" id="ARBA00007362"/>
    </source>
</evidence>
<keyword evidence="3" id="KW-0472">Membrane</keyword>
<feature type="transmembrane region" description="Helical" evidence="3">
    <location>
        <begin position="74"/>
        <end position="92"/>
    </location>
</feature>
<comment type="caution">
    <text evidence="5">The sequence shown here is derived from an EMBL/GenBank/DDBJ whole genome shotgun (WGS) entry which is preliminary data.</text>
</comment>
<name>A0ABS4IWA8_9BACL</name>
<dbReference type="Pfam" id="PF00892">
    <property type="entry name" value="EamA"/>
    <property type="match status" value="1"/>
</dbReference>
<evidence type="ECO:0000256" key="1">
    <source>
        <dbReference type="ARBA" id="ARBA00004127"/>
    </source>
</evidence>
<dbReference type="EMBL" id="JAGGLB010000007">
    <property type="protein sequence ID" value="MBP1991136.1"/>
    <property type="molecule type" value="Genomic_DNA"/>
</dbReference>
<feature type="transmembrane region" description="Helical" evidence="3">
    <location>
        <begin position="46"/>
        <end position="68"/>
    </location>
</feature>
<accession>A0ABS4IWA8</accession>
<dbReference type="Proteomes" id="UP001519287">
    <property type="component" value="Unassembled WGS sequence"/>
</dbReference>
<dbReference type="Gene3D" id="1.10.3730.20">
    <property type="match status" value="1"/>
</dbReference>
<dbReference type="InterPro" id="IPR000620">
    <property type="entry name" value="EamA_dom"/>
</dbReference>
<dbReference type="RefSeq" id="WP_209971883.1">
    <property type="nucleotide sequence ID" value="NZ_JAGGLB010000007.1"/>
</dbReference>
<evidence type="ECO:0000256" key="3">
    <source>
        <dbReference type="SAM" id="Phobius"/>
    </source>
</evidence>
<keyword evidence="6" id="KW-1185">Reference proteome</keyword>
<comment type="similarity">
    <text evidence="2">Belongs to the EamA transporter family.</text>
</comment>
<feature type="domain" description="EamA" evidence="4">
    <location>
        <begin position="36"/>
        <end position="114"/>
    </location>
</feature>
<protein>
    <submittedName>
        <fullName evidence="5">Drug/metabolite transporter (DMT)-like permease</fullName>
    </submittedName>
</protein>
<gene>
    <name evidence="5" type="ORF">J2Z66_002743</name>
</gene>
<evidence type="ECO:0000313" key="6">
    <source>
        <dbReference type="Proteomes" id="UP001519287"/>
    </source>
</evidence>
<dbReference type="InterPro" id="IPR037185">
    <property type="entry name" value="EmrE-like"/>
</dbReference>
<keyword evidence="3" id="KW-1133">Transmembrane helix</keyword>
<dbReference type="SUPFAM" id="SSF103481">
    <property type="entry name" value="Multidrug resistance efflux transporter EmrE"/>
    <property type="match status" value="1"/>
</dbReference>
<evidence type="ECO:0000259" key="4">
    <source>
        <dbReference type="Pfam" id="PF00892"/>
    </source>
</evidence>
<keyword evidence="3" id="KW-0812">Transmembrane</keyword>
<evidence type="ECO:0000313" key="5">
    <source>
        <dbReference type="EMBL" id="MBP1991136.1"/>
    </source>
</evidence>
<organism evidence="5 6">
    <name type="scientific">Paenibacillus eucommiae</name>
    <dbReference type="NCBI Taxonomy" id="1355755"/>
    <lineage>
        <taxon>Bacteria</taxon>
        <taxon>Bacillati</taxon>
        <taxon>Bacillota</taxon>
        <taxon>Bacilli</taxon>
        <taxon>Bacillales</taxon>
        <taxon>Paenibacillaceae</taxon>
        <taxon>Paenibacillus</taxon>
    </lineage>
</organism>
<comment type="subcellular location">
    <subcellularLocation>
        <location evidence="1">Endomembrane system</location>
        <topology evidence="1">Multi-pass membrane protein</topology>
    </subcellularLocation>
</comment>
<proteinExistence type="inferred from homology"/>
<sequence>MWIIIISIFVVILNGMCQIVLKISANKSKLYSKSSMRIKILHVYSLMLLGYSGFISITILTTYILKFLPLKTMTIIMSFNYVVTILLAIIILKEKVTKNKLVGTFIIIIGVLVYNV</sequence>